<evidence type="ECO:0008006" key="3">
    <source>
        <dbReference type="Google" id="ProtNLM"/>
    </source>
</evidence>
<evidence type="ECO:0000313" key="1">
    <source>
        <dbReference type="EMBL" id="KAK7001921.1"/>
    </source>
</evidence>
<keyword evidence="2" id="KW-1185">Reference proteome</keyword>
<sequence>MDVESKSVISRTWIDGNQSTTDVNKRGRFFRSSFSSTISESSSALATLTLALRVPERSKKEAIAECFIFQLPPEIISEIFLAFYDPFLEQKLAAGATWGHNFPLVLTQIYSRWRTVALDTSELWSFPSIVLSKPPPHGIETITHLITHYLARGRREHLSLHLILHHSFAVSNPSGFATTLEPIRSLMVTFARDWRRIVVEATYPSRHIIGSFAGTLLQCPCPSLVELEYAVPSINIAMPASPIRDIVVENLLPRLRSFRLLSHMQRGVDPDPPLLSLLPLHQLSTFSYMASLPSTKWFAILTRLSHSSSATLAVLELQMVVDILLDNNMTHNTITLPNLSRLHLVLDNSRSLHVDNTIDVDVAFLRLLHLPRLTGFQLAGVTSSSLNSSSITWDTRHSTFFTHHAAQLRKLTLGWGVKVVLSDNDSSSYTDCFFRPLTNLTSLAIERSGILLRSHDIETLRTGGSILPSLTHFAFKLFESARNQSIDTMRAVISLLEARRATPQPLARLLSVKVYDHTRSYGPRPSGPSFSTLSGMKSEWERLHALKVGGMEVEWLPVMSEFRGDLVGLWMTRKREEEEVRSFSGIV</sequence>
<protein>
    <recommendedName>
        <fullName evidence="3">F-box domain-containing protein</fullName>
    </recommendedName>
</protein>
<name>A0AAW0A7P2_9AGAR</name>
<dbReference type="AlphaFoldDB" id="A0AAW0A7P2"/>
<evidence type="ECO:0000313" key="2">
    <source>
        <dbReference type="Proteomes" id="UP001362999"/>
    </source>
</evidence>
<comment type="caution">
    <text evidence="1">The sequence shown here is derived from an EMBL/GenBank/DDBJ whole genome shotgun (WGS) entry which is preliminary data.</text>
</comment>
<gene>
    <name evidence="1" type="ORF">R3P38DRAFT_3610164</name>
</gene>
<reference evidence="1 2" key="1">
    <citation type="journal article" date="2024" name="J Genomics">
        <title>Draft genome sequencing and assembly of Favolaschia claudopus CIRM-BRFM 2984 isolated from oak limbs.</title>
        <authorList>
            <person name="Navarro D."/>
            <person name="Drula E."/>
            <person name="Chaduli D."/>
            <person name="Cazenave R."/>
            <person name="Ahrendt S."/>
            <person name="Wang J."/>
            <person name="Lipzen A."/>
            <person name="Daum C."/>
            <person name="Barry K."/>
            <person name="Grigoriev I.V."/>
            <person name="Favel A."/>
            <person name="Rosso M.N."/>
            <person name="Martin F."/>
        </authorList>
    </citation>
    <scope>NUCLEOTIDE SEQUENCE [LARGE SCALE GENOMIC DNA]</scope>
    <source>
        <strain evidence="1 2">CIRM-BRFM 2984</strain>
    </source>
</reference>
<accession>A0AAW0A7P2</accession>
<organism evidence="1 2">
    <name type="scientific">Favolaschia claudopus</name>
    <dbReference type="NCBI Taxonomy" id="2862362"/>
    <lineage>
        <taxon>Eukaryota</taxon>
        <taxon>Fungi</taxon>
        <taxon>Dikarya</taxon>
        <taxon>Basidiomycota</taxon>
        <taxon>Agaricomycotina</taxon>
        <taxon>Agaricomycetes</taxon>
        <taxon>Agaricomycetidae</taxon>
        <taxon>Agaricales</taxon>
        <taxon>Marasmiineae</taxon>
        <taxon>Mycenaceae</taxon>
        <taxon>Favolaschia</taxon>
    </lineage>
</organism>
<proteinExistence type="predicted"/>
<dbReference type="EMBL" id="JAWWNJ010000081">
    <property type="protein sequence ID" value="KAK7001921.1"/>
    <property type="molecule type" value="Genomic_DNA"/>
</dbReference>
<dbReference type="Proteomes" id="UP001362999">
    <property type="component" value="Unassembled WGS sequence"/>
</dbReference>